<evidence type="ECO:0000313" key="2">
    <source>
        <dbReference type="Proteomes" id="UP000091857"/>
    </source>
</evidence>
<dbReference type="EMBL" id="CM004392">
    <property type="protein sequence ID" value="KAG8652432.1"/>
    <property type="molecule type" value="Genomic_DNA"/>
</dbReference>
<proteinExistence type="predicted"/>
<evidence type="ECO:0000313" key="1">
    <source>
        <dbReference type="EMBL" id="KAG8652432.1"/>
    </source>
</evidence>
<comment type="caution">
    <text evidence="1">The sequence shown here is derived from an EMBL/GenBank/DDBJ whole genome shotgun (WGS) entry which is preliminary data.</text>
</comment>
<organism evidence="1 2">
    <name type="scientific">Manihot esculenta</name>
    <name type="common">Cassava</name>
    <name type="synonym">Jatropha manihot</name>
    <dbReference type="NCBI Taxonomy" id="3983"/>
    <lineage>
        <taxon>Eukaryota</taxon>
        <taxon>Viridiplantae</taxon>
        <taxon>Streptophyta</taxon>
        <taxon>Embryophyta</taxon>
        <taxon>Tracheophyta</taxon>
        <taxon>Spermatophyta</taxon>
        <taxon>Magnoliopsida</taxon>
        <taxon>eudicotyledons</taxon>
        <taxon>Gunneridae</taxon>
        <taxon>Pentapetalae</taxon>
        <taxon>rosids</taxon>
        <taxon>fabids</taxon>
        <taxon>Malpighiales</taxon>
        <taxon>Euphorbiaceae</taxon>
        <taxon>Crotonoideae</taxon>
        <taxon>Manihoteae</taxon>
        <taxon>Manihot</taxon>
    </lineage>
</organism>
<reference evidence="2" key="1">
    <citation type="journal article" date="2016" name="Nat. Biotechnol.">
        <title>Sequencing wild and cultivated cassava and related species reveals extensive interspecific hybridization and genetic diversity.</title>
        <authorList>
            <person name="Bredeson J.V."/>
            <person name="Lyons J.B."/>
            <person name="Prochnik S.E."/>
            <person name="Wu G.A."/>
            <person name="Ha C.M."/>
            <person name="Edsinger-Gonzales E."/>
            <person name="Grimwood J."/>
            <person name="Schmutz J."/>
            <person name="Rabbi I.Y."/>
            <person name="Egesi C."/>
            <person name="Nauluvula P."/>
            <person name="Lebot V."/>
            <person name="Ndunguru J."/>
            <person name="Mkamilo G."/>
            <person name="Bart R.S."/>
            <person name="Setter T.L."/>
            <person name="Gleadow R.M."/>
            <person name="Kulakow P."/>
            <person name="Ferguson M.E."/>
            <person name="Rounsley S."/>
            <person name="Rokhsar D.S."/>
        </authorList>
    </citation>
    <scope>NUCLEOTIDE SEQUENCE [LARGE SCALE GENOMIC DNA]</scope>
    <source>
        <strain evidence="2">cv. AM560-2</strain>
    </source>
</reference>
<keyword evidence="2" id="KW-1185">Reference proteome</keyword>
<dbReference type="Proteomes" id="UP000091857">
    <property type="component" value="Chromosome 6"/>
</dbReference>
<sequence>MQQNRQTCFREPIKVSSSFAIYKKSTVLRVRIFKFIEVTSTGLVMGEGLKYLKK</sequence>
<gene>
    <name evidence="1" type="ORF">MANES_06G091201v8</name>
</gene>
<name>A0ACB7HII9_MANES</name>
<accession>A0ACB7HII9</accession>
<protein>
    <submittedName>
        <fullName evidence="1">Uncharacterized protein</fullName>
    </submittedName>
</protein>